<gene>
    <name evidence="1" type="ORF">HYR64_09580</name>
</gene>
<name>A0A931LX79_FIMGI</name>
<dbReference type="SUPFAM" id="SSF102588">
    <property type="entry name" value="LmbE-like"/>
    <property type="match status" value="1"/>
</dbReference>
<evidence type="ECO:0000313" key="1">
    <source>
        <dbReference type="EMBL" id="MBI1757342.1"/>
    </source>
</evidence>
<accession>A0A931LX79</accession>
<sequence length="255" mass="29518">MTLFDPDPKLRWLFCMTHPDDEISICCWIRRLTAAGNEVFISWTHATPSREREARTVANLLGVPQERLRFFGAQDGRVAESISELQGPYTEWIGAVAPDRVCCGAFEQGHLDHDATNYLVHRSFSGSILEVPFYHAYLSRVQRINRFADPAGEQVLDLSPEERRFKRAMIRRYPSTNVRSVLNSYEVWQTLRLRPAGLVRTERLRLQTHTDFRTPNLPEPLARWVMLSDAWRRWLRAMDLAERAEPARLAEGTVP</sequence>
<protein>
    <submittedName>
        <fullName evidence="1">PIG-L family deacetylase</fullName>
    </submittedName>
</protein>
<dbReference type="Proteomes" id="UP000727962">
    <property type="component" value="Unassembled WGS sequence"/>
</dbReference>
<reference evidence="1" key="1">
    <citation type="submission" date="2020-07" db="EMBL/GenBank/DDBJ databases">
        <title>Huge and variable diversity of episymbiotic CPR bacteria and DPANN archaea in groundwater ecosystems.</title>
        <authorList>
            <person name="He C.Y."/>
            <person name="Keren R."/>
            <person name="Whittaker M."/>
            <person name="Farag I.F."/>
            <person name="Doudna J."/>
            <person name="Cate J.H.D."/>
            <person name="Banfield J.F."/>
        </authorList>
    </citation>
    <scope>NUCLEOTIDE SEQUENCE</scope>
    <source>
        <strain evidence="1">NC_groundwater_17_Pr7_B-0.1um_64_12</strain>
    </source>
</reference>
<organism evidence="1 2">
    <name type="scientific">Fimbriimonas ginsengisoli</name>
    <dbReference type="NCBI Taxonomy" id="1005039"/>
    <lineage>
        <taxon>Bacteria</taxon>
        <taxon>Bacillati</taxon>
        <taxon>Armatimonadota</taxon>
        <taxon>Fimbriimonadia</taxon>
        <taxon>Fimbriimonadales</taxon>
        <taxon>Fimbriimonadaceae</taxon>
        <taxon>Fimbriimonas</taxon>
    </lineage>
</organism>
<comment type="caution">
    <text evidence="1">The sequence shown here is derived from an EMBL/GenBank/DDBJ whole genome shotgun (WGS) entry which is preliminary data.</text>
</comment>
<proteinExistence type="predicted"/>
<evidence type="ECO:0000313" key="2">
    <source>
        <dbReference type="Proteomes" id="UP000727962"/>
    </source>
</evidence>
<dbReference type="InterPro" id="IPR024078">
    <property type="entry name" value="LmbE-like_dom_sf"/>
</dbReference>
<dbReference type="AlphaFoldDB" id="A0A931LX79"/>
<dbReference type="Gene3D" id="3.40.50.10320">
    <property type="entry name" value="LmbE-like"/>
    <property type="match status" value="1"/>
</dbReference>
<dbReference type="EMBL" id="JACOSL010000059">
    <property type="protein sequence ID" value="MBI1757342.1"/>
    <property type="molecule type" value="Genomic_DNA"/>
</dbReference>
<dbReference type="Pfam" id="PF02585">
    <property type="entry name" value="PIG-L"/>
    <property type="match status" value="1"/>
</dbReference>
<dbReference type="InterPro" id="IPR003737">
    <property type="entry name" value="GlcNAc_PI_deacetylase-related"/>
</dbReference>